<feature type="modified residue" description="Phosphocysteine; by EIIA" evidence="7">
    <location>
        <position position="8"/>
    </location>
</feature>
<dbReference type="GO" id="GO:0009401">
    <property type="term" value="P:phosphoenolpyruvate-dependent sugar phosphotransferase system"/>
    <property type="evidence" value="ECO:0007669"/>
    <property type="project" value="UniProtKB-KW"/>
</dbReference>
<keyword evidence="6" id="KW-0418">Kinase</keyword>
<dbReference type="AlphaFoldDB" id="A0A1I5P1J4"/>
<dbReference type="PANTHER" id="PTHR34581">
    <property type="entry name" value="PTS SYSTEM N,N'-DIACETYLCHITOBIOSE-SPECIFIC EIIB COMPONENT"/>
    <property type="match status" value="1"/>
</dbReference>
<sequence length="105" mass="11502">MKTILLVCSAGMSTSLLVTKMQKVAAEQNVESDISAVSASEVDQTLLEKDIDVLLLGPQVRYMKPQFDKKMAGKNIPVDIIDMKDYGMMNGVNVLAQAIKLIDNK</sequence>
<dbReference type="Gene3D" id="3.40.50.2300">
    <property type="match status" value="1"/>
</dbReference>
<dbReference type="EMBL" id="FOXC01000012">
    <property type="protein sequence ID" value="SFP27934.1"/>
    <property type="molecule type" value="Genomic_DNA"/>
</dbReference>
<evidence type="ECO:0000256" key="6">
    <source>
        <dbReference type="ARBA" id="ARBA00022777"/>
    </source>
</evidence>
<keyword evidence="12" id="KW-1185">Reference proteome</keyword>
<dbReference type="CDD" id="cd05564">
    <property type="entry name" value="PTS_IIB_chitobiose_lichenan"/>
    <property type="match status" value="1"/>
</dbReference>
<evidence type="ECO:0000313" key="10">
    <source>
        <dbReference type="EMBL" id="SFP27934.1"/>
    </source>
</evidence>
<accession>A0A1I5P1J4</accession>
<dbReference type="STRING" id="306540.SAMN05421839_11232"/>
<reference evidence="9 12" key="2">
    <citation type="submission" date="2019-07" db="EMBL/GenBank/DDBJ databases">
        <title>Whole genome shotgun sequence of Halolactibacillus halophilus NBRC 100868.</title>
        <authorList>
            <person name="Hosoyama A."/>
            <person name="Uohara A."/>
            <person name="Ohji S."/>
            <person name="Ichikawa N."/>
        </authorList>
    </citation>
    <scope>NUCLEOTIDE SEQUENCE [LARGE SCALE GENOMIC DNA]</scope>
    <source>
        <strain evidence="9 12">NBRC 100868</strain>
    </source>
</reference>
<evidence type="ECO:0000256" key="5">
    <source>
        <dbReference type="ARBA" id="ARBA00022683"/>
    </source>
</evidence>
<keyword evidence="4" id="KW-0808">Transferase</keyword>
<dbReference type="EMBL" id="BJWI01000011">
    <property type="protein sequence ID" value="GEM01532.1"/>
    <property type="molecule type" value="Genomic_DNA"/>
</dbReference>
<dbReference type="GO" id="GO:0016301">
    <property type="term" value="F:kinase activity"/>
    <property type="evidence" value="ECO:0007669"/>
    <property type="project" value="UniProtKB-KW"/>
</dbReference>
<protein>
    <submittedName>
        <fullName evidence="9">PTS sugar transporter subunit IIB</fullName>
    </submittedName>
    <submittedName>
        <fullName evidence="10">PTS system, cellobiose-specific IIB component</fullName>
    </submittedName>
</protein>
<evidence type="ECO:0000256" key="1">
    <source>
        <dbReference type="ARBA" id="ARBA00022448"/>
    </source>
</evidence>
<reference evidence="10 11" key="1">
    <citation type="submission" date="2016-10" db="EMBL/GenBank/DDBJ databases">
        <authorList>
            <person name="de Groot N.N."/>
        </authorList>
    </citation>
    <scope>NUCLEOTIDE SEQUENCE [LARGE SCALE GENOMIC DNA]</scope>
    <source>
        <strain evidence="10 11">DSM 17073</strain>
    </source>
</reference>
<evidence type="ECO:0000313" key="9">
    <source>
        <dbReference type="EMBL" id="GEM01532.1"/>
    </source>
</evidence>
<dbReference type="Pfam" id="PF02302">
    <property type="entry name" value="PTS_IIB"/>
    <property type="match status" value="1"/>
</dbReference>
<dbReference type="Proteomes" id="UP000242243">
    <property type="component" value="Unassembled WGS sequence"/>
</dbReference>
<gene>
    <name evidence="9" type="ORF">HHA03_10640</name>
    <name evidence="10" type="ORF">SAMN05421839_11232</name>
</gene>
<dbReference type="GO" id="GO:0008982">
    <property type="term" value="F:protein-N(PI)-phosphohistidine-sugar phosphotransferase activity"/>
    <property type="evidence" value="ECO:0007669"/>
    <property type="project" value="InterPro"/>
</dbReference>
<dbReference type="Proteomes" id="UP000321547">
    <property type="component" value="Unassembled WGS sequence"/>
</dbReference>
<proteinExistence type="predicted"/>
<evidence type="ECO:0000256" key="3">
    <source>
        <dbReference type="ARBA" id="ARBA00022597"/>
    </source>
</evidence>
<evidence type="ECO:0000256" key="4">
    <source>
        <dbReference type="ARBA" id="ARBA00022679"/>
    </source>
</evidence>
<dbReference type="InterPro" id="IPR003501">
    <property type="entry name" value="PTS_EIIB_2/3"/>
</dbReference>
<keyword evidence="1" id="KW-0813">Transport</keyword>
<feature type="domain" description="PTS EIIB type-3" evidence="8">
    <location>
        <begin position="1"/>
        <end position="105"/>
    </location>
</feature>
<dbReference type="InterPro" id="IPR036095">
    <property type="entry name" value="PTS_EIIB-like_sf"/>
</dbReference>
<organism evidence="10 11">
    <name type="scientific">Halolactibacillus halophilus</name>
    <dbReference type="NCBI Taxonomy" id="306540"/>
    <lineage>
        <taxon>Bacteria</taxon>
        <taxon>Bacillati</taxon>
        <taxon>Bacillota</taxon>
        <taxon>Bacilli</taxon>
        <taxon>Bacillales</taxon>
        <taxon>Bacillaceae</taxon>
        <taxon>Halolactibacillus</taxon>
    </lineage>
</organism>
<dbReference type="InterPro" id="IPR013012">
    <property type="entry name" value="PTS_EIIB_3"/>
</dbReference>
<dbReference type="InterPro" id="IPR051819">
    <property type="entry name" value="PTS_sugar-specific_EIIB"/>
</dbReference>
<dbReference type="PANTHER" id="PTHR34581:SF2">
    <property type="entry name" value="PTS SYSTEM N,N'-DIACETYLCHITOBIOSE-SPECIFIC EIIB COMPONENT"/>
    <property type="match status" value="1"/>
</dbReference>
<dbReference type="SUPFAM" id="SSF52794">
    <property type="entry name" value="PTS system IIB component-like"/>
    <property type="match status" value="1"/>
</dbReference>
<keyword evidence="2" id="KW-0597">Phosphoprotein</keyword>
<dbReference type="RefSeq" id="WP_089831412.1">
    <property type="nucleotide sequence ID" value="NZ_BJWI01000011.1"/>
</dbReference>
<keyword evidence="3 9" id="KW-0762">Sugar transport</keyword>
<evidence type="ECO:0000313" key="11">
    <source>
        <dbReference type="Proteomes" id="UP000242243"/>
    </source>
</evidence>
<evidence type="ECO:0000259" key="8">
    <source>
        <dbReference type="PROSITE" id="PS51100"/>
    </source>
</evidence>
<keyword evidence="5" id="KW-0598">Phosphotransferase system</keyword>
<evidence type="ECO:0000256" key="7">
    <source>
        <dbReference type="PROSITE-ProRule" id="PRU00423"/>
    </source>
</evidence>
<dbReference type="PROSITE" id="PS51100">
    <property type="entry name" value="PTS_EIIB_TYPE_3"/>
    <property type="match status" value="1"/>
</dbReference>
<evidence type="ECO:0000256" key="2">
    <source>
        <dbReference type="ARBA" id="ARBA00022553"/>
    </source>
</evidence>
<dbReference type="OrthoDB" id="9808134at2"/>
<evidence type="ECO:0000313" key="12">
    <source>
        <dbReference type="Proteomes" id="UP000321547"/>
    </source>
</evidence>
<name>A0A1I5P1J4_9BACI</name>